<dbReference type="PANTHER" id="PTHR23505:SF79">
    <property type="entry name" value="PROTEIN SPINSTER"/>
    <property type="match status" value="1"/>
</dbReference>
<comment type="subcellular location">
    <subcellularLocation>
        <location evidence="1">Membrane</location>
        <topology evidence="1">Multi-pass membrane protein</topology>
    </subcellularLocation>
</comment>
<evidence type="ECO:0000256" key="4">
    <source>
        <dbReference type="ARBA" id="ARBA00022989"/>
    </source>
</evidence>
<dbReference type="KEGG" id="spu:100891044"/>
<dbReference type="Pfam" id="PF07690">
    <property type="entry name" value="MFS_1"/>
    <property type="match status" value="1"/>
</dbReference>
<accession>A0A7M7P2D6</accession>
<feature type="region of interest" description="Disordered" evidence="7">
    <location>
        <begin position="1"/>
        <end position="24"/>
    </location>
</feature>
<sequence>MVEQEGRQSIGGPQQGYGTVNKDSSSINCVNGAYESPRSVGKKRDGIKWPDGGAQAIYVIFLLTLLNAANKMDRYVLIEVIKEMAEDLEFGDRSCLNATTHIDPTANVEEREKYSCDPQRCKETEIVRLNGTALNVTSCHWVYWGTGLEYQLLAGPAFIVVVGLMRIPLTFVMEHGRINGRNILVGCAIAWSMATLLTGFATQVWHVYVCRVLLGLFQAPFSPFSVALVTAYSPPQLRGLAMSILNSGIAIGYALAYGLGFLKEAAGWRWAYWVAGSPGVIVAIIMLFTLQNPDKLIQVCVFEKLSRHRHRQADFSIVDQDGAVRAAHLPKLGHHRPLILGSALRFGATYIFNYNINNYLLYYYPHFPVHNYLSWTPILSGFGGILFGGILSDVARRRYGVEGRMCIQIVLSVICAPVMTLIFFLEPPAVFAAAAVGTSIADAWTGGTVSTLTELIPPGLRPSFFAVYYCLINTVGGTLNITLPALRRAMHFRYAMIMAVIGLISLGTVLFTLGFFAMVCSRRRRRRYRGDENENETEDENSNETITPPLN</sequence>
<dbReference type="OrthoDB" id="3639251at2759"/>
<dbReference type="Proteomes" id="UP000007110">
    <property type="component" value="Unassembled WGS sequence"/>
</dbReference>
<keyword evidence="2" id="KW-0813">Transport</keyword>
<dbReference type="InterPro" id="IPR011701">
    <property type="entry name" value="MFS"/>
</dbReference>
<organism evidence="10 11">
    <name type="scientific">Strongylocentrotus purpuratus</name>
    <name type="common">Purple sea urchin</name>
    <dbReference type="NCBI Taxonomy" id="7668"/>
    <lineage>
        <taxon>Eukaryota</taxon>
        <taxon>Metazoa</taxon>
        <taxon>Echinodermata</taxon>
        <taxon>Eleutherozoa</taxon>
        <taxon>Echinozoa</taxon>
        <taxon>Echinoidea</taxon>
        <taxon>Euechinoidea</taxon>
        <taxon>Echinacea</taxon>
        <taxon>Camarodonta</taxon>
        <taxon>Echinidea</taxon>
        <taxon>Strongylocentrotidae</taxon>
        <taxon>Strongylocentrotus</taxon>
    </lineage>
</organism>
<feature type="transmembrane region" description="Helical" evidence="8">
    <location>
        <begin position="239"/>
        <end position="258"/>
    </location>
</feature>
<evidence type="ECO:0000256" key="3">
    <source>
        <dbReference type="ARBA" id="ARBA00022692"/>
    </source>
</evidence>
<dbReference type="PANTHER" id="PTHR23505">
    <property type="entry name" value="SPINSTER"/>
    <property type="match status" value="1"/>
</dbReference>
<feature type="transmembrane region" description="Helical" evidence="8">
    <location>
        <begin position="212"/>
        <end position="232"/>
    </location>
</feature>
<dbReference type="Gene3D" id="1.20.1250.20">
    <property type="entry name" value="MFS general substrate transporter like domains"/>
    <property type="match status" value="1"/>
</dbReference>
<reference evidence="10" key="2">
    <citation type="submission" date="2021-01" db="UniProtKB">
        <authorList>
            <consortium name="EnsemblMetazoa"/>
        </authorList>
    </citation>
    <scope>IDENTIFICATION</scope>
</reference>
<dbReference type="EnsemblMetazoa" id="XM_030989149">
    <property type="protein sequence ID" value="XP_030845009"/>
    <property type="gene ID" value="LOC100891044"/>
</dbReference>
<dbReference type="RefSeq" id="XP_030845009.1">
    <property type="nucleotide sequence ID" value="XM_030989149.1"/>
</dbReference>
<dbReference type="GO" id="GO:0022857">
    <property type="term" value="F:transmembrane transporter activity"/>
    <property type="evidence" value="ECO:0000318"/>
    <property type="project" value="GO_Central"/>
</dbReference>
<feature type="transmembrane region" description="Helical" evidence="8">
    <location>
        <begin position="376"/>
        <end position="394"/>
    </location>
</feature>
<dbReference type="OMA" id="WAWLPTF"/>
<proteinExistence type="inferred from homology"/>
<evidence type="ECO:0000313" key="10">
    <source>
        <dbReference type="EnsemblMetazoa" id="XP_030845009"/>
    </source>
</evidence>
<feature type="transmembrane region" description="Helical" evidence="8">
    <location>
        <begin position="183"/>
        <end position="206"/>
    </location>
</feature>
<feature type="transmembrane region" description="Helical" evidence="8">
    <location>
        <begin position="464"/>
        <end position="486"/>
    </location>
</feature>
<keyword evidence="5 8" id="KW-0472">Membrane</keyword>
<feature type="compositionally biased region" description="Acidic residues" evidence="7">
    <location>
        <begin position="533"/>
        <end position="542"/>
    </location>
</feature>
<evidence type="ECO:0000259" key="9">
    <source>
        <dbReference type="PROSITE" id="PS50850"/>
    </source>
</evidence>
<evidence type="ECO:0000313" key="11">
    <source>
        <dbReference type="Proteomes" id="UP000007110"/>
    </source>
</evidence>
<keyword evidence="4 8" id="KW-1133">Transmembrane helix</keyword>
<feature type="transmembrane region" description="Helical" evidence="8">
    <location>
        <begin position="270"/>
        <end position="290"/>
    </location>
</feature>
<name>A0A7M7P2D6_STRPU</name>
<dbReference type="InterPro" id="IPR036259">
    <property type="entry name" value="MFS_trans_sf"/>
</dbReference>
<dbReference type="InterPro" id="IPR020846">
    <property type="entry name" value="MFS_dom"/>
</dbReference>
<feature type="region of interest" description="Disordered" evidence="7">
    <location>
        <begin position="528"/>
        <end position="551"/>
    </location>
</feature>
<keyword evidence="11" id="KW-1185">Reference proteome</keyword>
<dbReference type="GeneID" id="100891044"/>
<evidence type="ECO:0000256" key="5">
    <source>
        <dbReference type="ARBA" id="ARBA00023136"/>
    </source>
</evidence>
<feature type="transmembrane region" description="Helical" evidence="8">
    <location>
        <begin position="431"/>
        <end position="452"/>
    </location>
</feature>
<evidence type="ECO:0000256" key="6">
    <source>
        <dbReference type="ARBA" id="ARBA00024338"/>
    </source>
</evidence>
<reference evidence="11" key="1">
    <citation type="submission" date="2015-02" db="EMBL/GenBank/DDBJ databases">
        <title>Genome sequencing for Strongylocentrotus purpuratus.</title>
        <authorList>
            <person name="Murali S."/>
            <person name="Liu Y."/>
            <person name="Vee V."/>
            <person name="English A."/>
            <person name="Wang M."/>
            <person name="Skinner E."/>
            <person name="Han Y."/>
            <person name="Muzny D.M."/>
            <person name="Worley K.C."/>
            <person name="Gibbs R.A."/>
        </authorList>
    </citation>
    <scope>NUCLEOTIDE SEQUENCE</scope>
</reference>
<dbReference type="AlphaFoldDB" id="A0A7M7P2D6"/>
<feature type="transmembrane region" description="Helical" evidence="8">
    <location>
        <begin position="150"/>
        <end position="171"/>
    </location>
</feature>
<dbReference type="PROSITE" id="PS50850">
    <property type="entry name" value="MFS"/>
    <property type="match status" value="1"/>
</dbReference>
<evidence type="ECO:0000256" key="2">
    <source>
        <dbReference type="ARBA" id="ARBA00022448"/>
    </source>
</evidence>
<protein>
    <recommendedName>
        <fullName evidence="9">Major facilitator superfamily (MFS) profile domain-containing protein</fullName>
    </recommendedName>
</protein>
<feature type="transmembrane region" description="Helical" evidence="8">
    <location>
        <begin position="492"/>
        <end position="519"/>
    </location>
</feature>
<dbReference type="GO" id="GO:0016020">
    <property type="term" value="C:membrane"/>
    <property type="evidence" value="ECO:0000318"/>
    <property type="project" value="GO_Central"/>
</dbReference>
<evidence type="ECO:0000256" key="8">
    <source>
        <dbReference type="SAM" id="Phobius"/>
    </source>
</evidence>
<feature type="transmembrane region" description="Helical" evidence="8">
    <location>
        <begin position="406"/>
        <end position="425"/>
    </location>
</feature>
<keyword evidence="3 8" id="KW-0812">Transmembrane</keyword>
<dbReference type="InParanoid" id="A0A7M7P2D6"/>
<dbReference type="InterPro" id="IPR044770">
    <property type="entry name" value="MFS_spinster-like"/>
</dbReference>
<feature type="domain" description="Major facilitator superfamily (MFS) profile" evidence="9">
    <location>
        <begin position="59"/>
        <end position="517"/>
    </location>
</feature>
<evidence type="ECO:0000256" key="1">
    <source>
        <dbReference type="ARBA" id="ARBA00004141"/>
    </source>
</evidence>
<evidence type="ECO:0000256" key="7">
    <source>
        <dbReference type="SAM" id="MobiDB-lite"/>
    </source>
</evidence>
<dbReference type="SUPFAM" id="SSF103473">
    <property type="entry name" value="MFS general substrate transporter"/>
    <property type="match status" value="1"/>
</dbReference>
<comment type="similarity">
    <text evidence="6">Belongs to the major facilitator superfamily. Spinster (TC 2.A.1.49) family.</text>
</comment>